<dbReference type="EMBL" id="JAEPRA010000017">
    <property type="protein sequence ID" value="KAG2174048.1"/>
    <property type="molecule type" value="Genomic_DNA"/>
</dbReference>
<reference evidence="8" key="1">
    <citation type="submission" date="2020-12" db="EMBL/GenBank/DDBJ databases">
        <title>Metabolic potential, ecology and presence of endohyphal bacteria is reflected in genomic diversity of Mucoromycotina.</title>
        <authorList>
            <person name="Muszewska A."/>
            <person name="Okrasinska A."/>
            <person name="Steczkiewicz K."/>
            <person name="Drgas O."/>
            <person name="Orlowska M."/>
            <person name="Perlinska-Lenart U."/>
            <person name="Aleksandrzak-Piekarczyk T."/>
            <person name="Szatraj K."/>
            <person name="Zielenkiewicz U."/>
            <person name="Pilsyk S."/>
            <person name="Malc E."/>
            <person name="Mieczkowski P."/>
            <person name="Kruszewska J.S."/>
            <person name="Biernat P."/>
            <person name="Pawlowska J."/>
        </authorList>
    </citation>
    <scope>NUCLEOTIDE SEQUENCE</scope>
    <source>
        <strain evidence="8">WA0000051536</strain>
    </source>
</reference>
<dbReference type="GO" id="GO:0033566">
    <property type="term" value="P:gamma-tubulin complex localization"/>
    <property type="evidence" value="ECO:0007669"/>
    <property type="project" value="InterPro"/>
</dbReference>
<dbReference type="GO" id="GO:0005819">
    <property type="term" value="C:spindle"/>
    <property type="evidence" value="ECO:0007669"/>
    <property type="project" value="TreeGrafter"/>
</dbReference>
<evidence type="ECO:0000256" key="6">
    <source>
        <dbReference type="ARBA" id="ARBA00023212"/>
    </source>
</evidence>
<sequence length="71" mass="7520">MDEIRSLEAQEALNILTCPSLSALFEISNILNTGLSKQALSTCVSLCENGANPEALAAVIKDLQGEVKQSN</sequence>
<organism evidence="8 9">
    <name type="scientific">Umbelopsis vinacea</name>
    <dbReference type="NCBI Taxonomy" id="44442"/>
    <lineage>
        <taxon>Eukaryota</taxon>
        <taxon>Fungi</taxon>
        <taxon>Fungi incertae sedis</taxon>
        <taxon>Mucoromycota</taxon>
        <taxon>Mucoromycotina</taxon>
        <taxon>Umbelopsidomycetes</taxon>
        <taxon>Umbelopsidales</taxon>
        <taxon>Umbelopsidaceae</taxon>
        <taxon>Umbelopsis</taxon>
    </lineage>
</organism>
<evidence type="ECO:0000313" key="9">
    <source>
        <dbReference type="Proteomes" id="UP000612746"/>
    </source>
</evidence>
<dbReference type="Proteomes" id="UP000612746">
    <property type="component" value="Unassembled WGS sequence"/>
</dbReference>
<evidence type="ECO:0000256" key="1">
    <source>
        <dbReference type="ARBA" id="ARBA00003060"/>
    </source>
</evidence>
<evidence type="ECO:0000256" key="5">
    <source>
        <dbReference type="ARBA" id="ARBA00022490"/>
    </source>
</evidence>
<evidence type="ECO:0000256" key="4">
    <source>
        <dbReference type="ARBA" id="ARBA00016992"/>
    </source>
</evidence>
<dbReference type="Pfam" id="PF12554">
    <property type="entry name" value="MOZART1"/>
    <property type="match status" value="1"/>
</dbReference>
<evidence type="ECO:0000313" key="8">
    <source>
        <dbReference type="EMBL" id="KAG2174048.1"/>
    </source>
</evidence>
<comment type="caution">
    <text evidence="8">The sequence shown here is derived from an EMBL/GenBank/DDBJ whole genome shotgun (WGS) entry which is preliminary data.</text>
</comment>
<accession>A0A8H7PHH8</accession>
<keyword evidence="5" id="KW-0963">Cytoplasm</keyword>
<comment type="function">
    <text evidence="1">Required for gamma-tubulin complex recruitment to the microtubule organizing center (MTOC).</text>
</comment>
<keyword evidence="6" id="KW-0206">Cytoskeleton</keyword>
<name>A0A8H7PHH8_9FUNG</name>
<dbReference type="GO" id="GO:0090307">
    <property type="term" value="P:mitotic spindle assembly"/>
    <property type="evidence" value="ECO:0007669"/>
    <property type="project" value="TreeGrafter"/>
</dbReference>
<dbReference type="GO" id="GO:0000931">
    <property type="term" value="C:gamma-tubulin ring complex"/>
    <property type="evidence" value="ECO:0007669"/>
    <property type="project" value="InterPro"/>
</dbReference>
<keyword evidence="9" id="KW-1185">Reference proteome</keyword>
<proteinExistence type="inferred from homology"/>
<dbReference type="OrthoDB" id="48571at2759"/>
<comment type="subcellular location">
    <subcellularLocation>
        <location evidence="2">Cytoplasm</location>
        <location evidence="2">Cytoskeleton</location>
        <location evidence="2">Microtubule organizing center</location>
    </subcellularLocation>
</comment>
<gene>
    <name evidence="8" type="ORF">INT44_000162</name>
</gene>
<dbReference type="AlphaFoldDB" id="A0A8H7PHH8"/>
<feature type="non-terminal residue" evidence="8">
    <location>
        <position position="1"/>
    </location>
</feature>
<dbReference type="PANTHER" id="PTHR28520">
    <property type="entry name" value="MITOTIC-SPINDLE ORGANIZING PROTEIN 1"/>
    <property type="match status" value="1"/>
</dbReference>
<evidence type="ECO:0000256" key="7">
    <source>
        <dbReference type="ARBA" id="ARBA00029810"/>
    </source>
</evidence>
<dbReference type="InterPro" id="IPR022214">
    <property type="entry name" value="MZT1"/>
</dbReference>
<dbReference type="GO" id="GO:0051415">
    <property type="term" value="P:microtubule nucleation by interphase microtubule organizing center"/>
    <property type="evidence" value="ECO:0007669"/>
    <property type="project" value="TreeGrafter"/>
</dbReference>
<evidence type="ECO:0000256" key="2">
    <source>
        <dbReference type="ARBA" id="ARBA00004267"/>
    </source>
</evidence>
<dbReference type="GO" id="GO:0031021">
    <property type="term" value="C:interphase microtubule organizing center"/>
    <property type="evidence" value="ECO:0007669"/>
    <property type="project" value="TreeGrafter"/>
</dbReference>
<comment type="similarity">
    <text evidence="3">Belongs to the MOZART1 family.</text>
</comment>
<protein>
    <recommendedName>
        <fullName evidence="4">Mitotic-spindle organizing protein 1</fullName>
    </recommendedName>
    <alternativeName>
        <fullName evidence="7">Mitotic-spindle organizing protein associated with a ring of gamma-tubulin 1</fullName>
    </alternativeName>
</protein>
<evidence type="ECO:0000256" key="3">
    <source>
        <dbReference type="ARBA" id="ARBA00011015"/>
    </source>
</evidence>
<dbReference type="PANTHER" id="PTHR28520:SF2">
    <property type="entry name" value="MITOTIC-SPINDLE ORGANIZING PROTEIN 1"/>
    <property type="match status" value="1"/>
</dbReference>